<keyword evidence="2" id="KW-1185">Reference proteome</keyword>
<protein>
    <submittedName>
        <fullName evidence="1">Uncharacterized protein</fullName>
    </submittedName>
</protein>
<evidence type="ECO:0000313" key="1">
    <source>
        <dbReference type="EMBL" id="SEM87554.1"/>
    </source>
</evidence>
<sequence length="142" mass="14937">MFDPARAALANWVETCLLPPDEFDVIEDLADRIGATPAWSALASGESSSADLLSFLQSLGFCGPQASAQERDAWLEANGGPETGRTPTERALRTLHHDLVFNGGAVARPGGGHPYQVPDAGARVQALLVACGWPPRAQLFAG</sequence>
<evidence type="ECO:0000313" key="2">
    <source>
        <dbReference type="Proteomes" id="UP000183015"/>
    </source>
</evidence>
<organism evidence="1 2">
    <name type="scientific">Streptacidiphilus jiangxiensis</name>
    <dbReference type="NCBI Taxonomy" id="235985"/>
    <lineage>
        <taxon>Bacteria</taxon>
        <taxon>Bacillati</taxon>
        <taxon>Actinomycetota</taxon>
        <taxon>Actinomycetes</taxon>
        <taxon>Kitasatosporales</taxon>
        <taxon>Streptomycetaceae</taxon>
        <taxon>Streptacidiphilus</taxon>
    </lineage>
</organism>
<dbReference type="Proteomes" id="UP000183015">
    <property type="component" value="Unassembled WGS sequence"/>
</dbReference>
<name>A0A1H8BZH7_STRJI</name>
<dbReference type="AlphaFoldDB" id="A0A1H8BZH7"/>
<dbReference type="RefSeq" id="WP_042461531.1">
    <property type="nucleotide sequence ID" value="NZ_BBPN01000096.1"/>
</dbReference>
<accession>A0A1H8BZH7</accession>
<gene>
    <name evidence="1" type="ORF">SAMN05414137_1892</name>
</gene>
<proteinExistence type="predicted"/>
<reference evidence="2" key="1">
    <citation type="submission" date="2016-10" db="EMBL/GenBank/DDBJ databases">
        <authorList>
            <person name="Varghese N."/>
        </authorList>
    </citation>
    <scope>NUCLEOTIDE SEQUENCE [LARGE SCALE GENOMIC DNA]</scope>
    <source>
        <strain evidence="2">DSM 45096 / BCRC 16803 / CGMCC 4.1857 / CIP 109030 / JCM 12277 / KCTC 19219 / NBRC 100920 / 33214</strain>
    </source>
</reference>
<dbReference type="EMBL" id="FOAZ01000089">
    <property type="protein sequence ID" value="SEM87554.1"/>
    <property type="molecule type" value="Genomic_DNA"/>
</dbReference>